<evidence type="ECO:0000313" key="3">
    <source>
        <dbReference type="EMBL" id="GBC07809.1"/>
    </source>
</evidence>
<keyword evidence="1" id="KW-0547">Nucleotide-binding</keyword>
<dbReference type="STRING" id="94130.A0A2Z6SLY0"/>
<dbReference type="PANTHER" id="PTHR43628:SF1">
    <property type="entry name" value="CHITIN SYNTHASE REGULATORY FACTOR 2-RELATED"/>
    <property type="match status" value="1"/>
</dbReference>
<dbReference type="PROSITE" id="PS00107">
    <property type="entry name" value="PROTEIN_KINASE_ATP"/>
    <property type="match status" value="1"/>
</dbReference>
<keyword evidence="4" id="KW-0418">Kinase</keyword>
<dbReference type="PRINTS" id="PR00109">
    <property type="entry name" value="TYRKINASE"/>
</dbReference>
<dbReference type="SUPFAM" id="SSF56112">
    <property type="entry name" value="Protein kinase-like (PK-like)"/>
    <property type="match status" value="1"/>
</dbReference>
<feature type="binding site" evidence="1">
    <location>
        <position position="54"/>
    </location>
    <ligand>
        <name>ATP</name>
        <dbReference type="ChEBI" id="CHEBI:30616"/>
    </ligand>
</feature>
<reference evidence="3 5" key="1">
    <citation type="submission" date="2017-11" db="EMBL/GenBank/DDBJ databases">
        <title>The genome of Rhizophagus clarus HR1 reveals common genetic basis of auxotrophy among arbuscular mycorrhizal fungi.</title>
        <authorList>
            <person name="Kobayashi Y."/>
        </authorList>
    </citation>
    <scope>NUCLEOTIDE SEQUENCE [LARGE SCALE GENOMIC DNA]</scope>
    <source>
        <strain evidence="3 5">HR1</strain>
    </source>
</reference>
<dbReference type="SMART" id="SM00671">
    <property type="entry name" value="SEL1"/>
    <property type="match status" value="16"/>
</dbReference>
<organism evidence="3 5">
    <name type="scientific">Rhizophagus clarus</name>
    <dbReference type="NCBI Taxonomy" id="94130"/>
    <lineage>
        <taxon>Eukaryota</taxon>
        <taxon>Fungi</taxon>
        <taxon>Fungi incertae sedis</taxon>
        <taxon>Mucoromycota</taxon>
        <taxon>Glomeromycotina</taxon>
        <taxon>Glomeromycetes</taxon>
        <taxon>Glomerales</taxon>
        <taxon>Glomeraceae</taxon>
        <taxon>Rhizophagus</taxon>
    </lineage>
</organism>
<dbReference type="Proteomes" id="UP000615446">
    <property type="component" value="Unassembled WGS sequence"/>
</dbReference>
<evidence type="ECO:0000313" key="5">
    <source>
        <dbReference type="Proteomes" id="UP000247702"/>
    </source>
</evidence>
<dbReference type="InterPro" id="IPR006597">
    <property type="entry name" value="Sel1-like"/>
</dbReference>
<dbReference type="Pfam" id="PF08238">
    <property type="entry name" value="Sel1"/>
    <property type="match status" value="15"/>
</dbReference>
<sequence length="1077" mass="124500">MSSREEQIDWLENKKSDNVKHYDFSNFKNIRPIGQGAFGSVSCGYLDNMAYALKSFNNDDEQTLKNIVREVKSYNSVHHENILQFYGITIEIGQQGKKYSLVLEYADSGTLKNYLKDNEFGWVYKVELALQLANAISSLHENNIIHRDLHADNVLIHKGKIKLADFGLSKKITESTSITTEMLGVVPYIDPESFNNKRNVFLNQDKHYKLNEKSDIYSIGVIMWQISSGRRPFYRHYPEGVKYDISLILSIRDGDREKIVDGTPTDYSNLYTRCWKGNPNERPDIKEVVTQLQTIASKRDLLINTRTQVNIVESINEENVLTDNSNQNSYDINRSLLIDNIPHDIIQSKSTTSRETTRSGLSRISNQESTDLLNHSTVNKLIKDITEKLSFAFDIFDQIQQIINEEILRLGQTVENFIVWLTNNQEASSYKWLFGLFYYYNIIDIVTEEDKNKAFQLFLKAAEDNFPLAQICLAKCYCEGYGTKKDKCLAFEWYKKSVENKSIIGQFYLGYCYENGIGIEKDEKEAVCWYEKANNNHILAAKFYLANCYRTGKGVKKNETKAFEYYKKLAKHHEVTDAQYHLGNCYNDGIGTKIDKELANCWYKKAANSGSIIAKDILKENEINPHKILINKRLSQFRLYCFGQFLIRIRFVKAFDYFKRVAEIGNEVALHYLGCCYRDGIGVEKNKRIAFELFNKSAEQGYIDGIFRLGYCYDKGIGTIIDKAKAFKLYEIAAKKGNLGAQNNLGRLYEKGEGTEKNLKEAIRWYKKAADNGNRLSQYNLGICYENGIGVEKSDDKAFEYYKKSAKYRHPFPLNMFHGNEINVEKDVIKAFESYKQKYIDAQYKVAYFYDKGIGTKTNKKGAIKLYKKAAKRGNKFAQIRLGILYEKEKKFNKAIYWYNEAAENEIALYNLGRCYEYGMGVDKNDKLAFKYYQKSAEQGHIDGKFRLGNCFDKGIGTDINKKRAFELYKEVAGEGNNFAQNILGYFYEKGEGTKKDVKEAIFWYRKAADNGNEISLYNLGICYEDGIGVKKDEVEAFKFFKKSQERGYQNAQHKVAHYLNKGIELYENDKDYELIN</sequence>
<reference evidence="4" key="2">
    <citation type="submission" date="2019-10" db="EMBL/GenBank/DDBJ databases">
        <title>Conservation and host-specific expression of non-tandemly repeated heterogenous ribosome RNA gene in arbuscular mycorrhizal fungi.</title>
        <authorList>
            <person name="Maeda T."/>
            <person name="Kobayashi Y."/>
            <person name="Nakagawa T."/>
            <person name="Ezawa T."/>
            <person name="Yamaguchi K."/>
            <person name="Bino T."/>
            <person name="Nishimoto Y."/>
            <person name="Shigenobu S."/>
            <person name="Kawaguchi M."/>
        </authorList>
    </citation>
    <scope>NUCLEOTIDE SEQUENCE</scope>
    <source>
        <strain evidence="4">HR1</strain>
    </source>
</reference>
<dbReference type="PROSITE" id="PS50011">
    <property type="entry name" value="PROTEIN_KINASE_DOM"/>
    <property type="match status" value="1"/>
</dbReference>
<dbReference type="AlphaFoldDB" id="A0A2Z6SLY0"/>
<dbReference type="GO" id="GO:0004672">
    <property type="term" value="F:protein kinase activity"/>
    <property type="evidence" value="ECO:0007669"/>
    <property type="project" value="InterPro"/>
</dbReference>
<accession>A0A2Z6SLY0</accession>
<dbReference type="EMBL" id="BEXD01004171">
    <property type="protein sequence ID" value="GBC07809.1"/>
    <property type="molecule type" value="Genomic_DNA"/>
</dbReference>
<keyword evidence="1" id="KW-0067">ATP-binding</keyword>
<dbReference type="OrthoDB" id="1668230at2759"/>
<dbReference type="InterPro" id="IPR011990">
    <property type="entry name" value="TPR-like_helical_dom_sf"/>
</dbReference>
<dbReference type="InterPro" id="IPR017441">
    <property type="entry name" value="Protein_kinase_ATP_BS"/>
</dbReference>
<dbReference type="InterPro" id="IPR052945">
    <property type="entry name" value="Mitotic_Regulator"/>
</dbReference>
<dbReference type="Pfam" id="PF07714">
    <property type="entry name" value="PK_Tyr_Ser-Thr"/>
    <property type="match status" value="1"/>
</dbReference>
<keyword evidence="5" id="KW-1185">Reference proteome</keyword>
<protein>
    <submittedName>
        <fullName evidence="4">Kinase-like domain-containing protein</fullName>
    </submittedName>
</protein>
<dbReference type="GO" id="GO:0005524">
    <property type="term" value="F:ATP binding"/>
    <property type="evidence" value="ECO:0007669"/>
    <property type="project" value="UniProtKB-UniRule"/>
</dbReference>
<name>A0A2Z6SLY0_9GLOM</name>
<evidence type="ECO:0000256" key="1">
    <source>
        <dbReference type="PROSITE-ProRule" id="PRU10141"/>
    </source>
</evidence>
<dbReference type="Proteomes" id="UP000247702">
    <property type="component" value="Unassembled WGS sequence"/>
</dbReference>
<dbReference type="Gene3D" id="1.25.40.10">
    <property type="entry name" value="Tetratricopeptide repeat domain"/>
    <property type="match status" value="4"/>
</dbReference>
<keyword evidence="4" id="KW-0808">Transferase</keyword>
<comment type="caution">
    <text evidence="3">The sequence shown here is derived from an EMBL/GenBank/DDBJ whole genome shotgun (WGS) entry which is preliminary data.</text>
</comment>
<evidence type="ECO:0000259" key="2">
    <source>
        <dbReference type="PROSITE" id="PS50011"/>
    </source>
</evidence>
<gene>
    <name evidence="4" type="ORF">RCL2_000021800</name>
    <name evidence="3" type="ORF">RclHR1_07700002</name>
</gene>
<dbReference type="SUPFAM" id="SSF81901">
    <property type="entry name" value="HCP-like"/>
    <property type="match status" value="4"/>
</dbReference>
<dbReference type="EMBL" id="BLAL01000004">
    <property type="protein sequence ID" value="GES72660.1"/>
    <property type="molecule type" value="Genomic_DNA"/>
</dbReference>
<dbReference type="PANTHER" id="PTHR43628">
    <property type="entry name" value="ACTIVATOR OF C KINASE PROTEIN 1-RELATED"/>
    <property type="match status" value="1"/>
</dbReference>
<feature type="domain" description="Protein kinase" evidence="2">
    <location>
        <begin position="27"/>
        <end position="295"/>
    </location>
</feature>
<dbReference type="InterPro" id="IPR011009">
    <property type="entry name" value="Kinase-like_dom_sf"/>
</dbReference>
<dbReference type="InterPro" id="IPR001245">
    <property type="entry name" value="Ser-Thr/Tyr_kinase_cat_dom"/>
</dbReference>
<evidence type="ECO:0000313" key="4">
    <source>
        <dbReference type="EMBL" id="GES72660.1"/>
    </source>
</evidence>
<dbReference type="InterPro" id="IPR000719">
    <property type="entry name" value="Prot_kinase_dom"/>
</dbReference>
<dbReference type="Gene3D" id="1.10.510.10">
    <property type="entry name" value="Transferase(Phosphotransferase) domain 1"/>
    <property type="match status" value="1"/>
</dbReference>
<proteinExistence type="predicted"/>